<gene>
    <name evidence="4" type="ORF">CYJ26_10160</name>
</gene>
<evidence type="ECO:0000256" key="2">
    <source>
        <dbReference type="PROSITE-ProRule" id="PRU00252"/>
    </source>
</evidence>
<dbReference type="Pfam" id="PF00436">
    <property type="entry name" value="SSB"/>
    <property type="match status" value="1"/>
</dbReference>
<reference evidence="4 5" key="1">
    <citation type="submission" date="2017-12" db="EMBL/GenBank/DDBJ databases">
        <title>Phylogenetic diversity of female urinary microbiome.</title>
        <authorList>
            <person name="Thomas-White K."/>
            <person name="Wolfe A.J."/>
        </authorList>
    </citation>
    <scope>NUCLEOTIDE SEQUENCE [LARGE SCALE GENOMIC DNA]</scope>
    <source>
        <strain evidence="4 5">UMB0319</strain>
    </source>
</reference>
<dbReference type="Proteomes" id="UP000234778">
    <property type="component" value="Unassembled WGS sequence"/>
</dbReference>
<dbReference type="EMBL" id="PKHA01000015">
    <property type="protein sequence ID" value="PKY97947.1"/>
    <property type="molecule type" value="Genomic_DNA"/>
</dbReference>
<dbReference type="GO" id="GO:0003697">
    <property type="term" value="F:single-stranded DNA binding"/>
    <property type="evidence" value="ECO:0007669"/>
    <property type="project" value="InterPro"/>
</dbReference>
<comment type="caution">
    <text evidence="4">The sequence shown here is derived from an EMBL/GenBank/DDBJ whole genome shotgun (WGS) entry which is preliminary data.</text>
</comment>
<dbReference type="SUPFAM" id="SSF50249">
    <property type="entry name" value="Nucleic acid-binding proteins"/>
    <property type="match status" value="1"/>
</dbReference>
<evidence type="ECO:0000313" key="4">
    <source>
        <dbReference type="EMBL" id="PKY97947.1"/>
    </source>
</evidence>
<dbReference type="RefSeq" id="WP_101638376.1">
    <property type="nucleotide sequence ID" value="NZ_JAHAIH010000022.1"/>
</dbReference>
<dbReference type="Gene3D" id="2.40.50.140">
    <property type="entry name" value="Nucleic acid-binding proteins"/>
    <property type="match status" value="1"/>
</dbReference>
<dbReference type="CDD" id="cd04496">
    <property type="entry name" value="SSB_OBF"/>
    <property type="match status" value="1"/>
</dbReference>
<evidence type="ECO:0000256" key="1">
    <source>
        <dbReference type="ARBA" id="ARBA00023125"/>
    </source>
</evidence>
<dbReference type="GeneID" id="81709298"/>
<keyword evidence="1 2" id="KW-0238">DNA-binding</keyword>
<name>A0A2I1KQT3_9ACTO</name>
<dbReference type="PROSITE" id="PS50935">
    <property type="entry name" value="SSB"/>
    <property type="match status" value="1"/>
</dbReference>
<sequence>MSRQIDIVVQGVLGTTPTLVRTANERVYCHFRLATTPTFRVGEDWRQGETLWFTAKAWGTLARNLSMSLRKGDPVVLVGRFTQESWKRDNGTIGCTNVLTVSTGGHDLARGESHFMKVAPLTRSADSADEASASGEAGQTGEGEAAPSAGETGCAADEAGGCEAPSQPQVTGASPADPWEVTRGEAPEPGTEAFEAGDALSEEGPVSERESGQDAEPAAPATGGQPEVMTQPAYVLV</sequence>
<proteinExistence type="predicted"/>
<protein>
    <submittedName>
        <fullName evidence="4">Single-stranded DNA-binding protein</fullName>
    </submittedName>
</protein>
<evidence type="ECO:0000313" key="5">
    <source>
        <dbReference type="Proteomes" id="UP000234778"/>
    </source>
</evidence>
<organism evidence="4 5">
    <name type="scientific">Actinomyces urogenitalis</name>
    <dbReference type="NCBI Taxonomy" id="103621"/>
    <lineage>
        <taxon>Bacteria</taxon>
        <taxon>Bacillati</taxon>
        <taxon>Actinomycetota</taxon>
        <taxon>Actinomycetes</taxon>
        <taxon>Actinomycetales</taxon>
        <taxon>Actinomycetaceae</taxon>
        <taxon>Actinomyces</taxon>
    </lineage>
</organism>
<evidence type="ECO:0000256" key="3">
    <source>
        <dbReference type="SAM" id="MobiDB-lite"/>
    </source>
</evidence>
<dbReference type="InterPro" id="IPR000424">
    <property type="entry name" value="Primosome_PriB/ssb"/>
</dbReference>
<dbReference type="InterPro" id="IPR012340">
    <property type="entry name" value="NA-bd_OB-fold"/>
</dbReference>
<dbReference type="AlphaFoldDB" id="A0A2I1KQT3"/>
<feature type="compositionally biased region" description="Low complexity" evidence="3">
    <location>
        <begin position="130"/>
        <end position="164"/>
    </location>
</feature>
<accession>A0A2I1KQT3</accession>
<feature type="region of interest" description="Disordered" evidence="3">
    <location>
        <begin position="122"/>
        <end position="237"/>
    </location>
</feature>